<feature type="domain" description="AB hydrolase-1" evidence="1">
    <location>
        <begin position="54"/>
        <end position="272"/>
    </location>
</feature>
<dbReference type="Proteomes" id="UP001197247">
    <property type="component" value="Unassembled WGS sequence"/>
</dbReference>
<dbReference type="InterPro" id="IPR000073">
    <property type="entry name" value="AB_hydrolase_1"/>
</dbReference>
<dbReference type="InterPro" id="IPR029058">
    <property type="entry name" value="AB_hydrolase_fold"/>
</dbReference>
<proteinExistence type="predicted"/>
<keyword evidence="3" id="KW-1185">Reference proteome</keyword>
<keyword evidence="2" id="KW-0378">Hydrolase</keyword>
<evidence type="ECO:0000313" key="2">
    <source>
        <dbReference type="EMBL" id="MBT0768491.1"/>
    </source>
</evidence>
<dbReference type="Gene3D" id="3.40.50.1820">
    <property type="entry name" value="alpha/beta hydrolase"/>
    <property type="match status" value="1"/>
</dbReference>
<name>A0ABS5TE41_9ACTN</name>
<protein>
    <submittedName>
        <fullName evidence="2">Alpha/beta hydrolase</fullName>
    </submittedName>
</protein>
<reference evidence="2 3" key="1">
    <citation type="submission" date="2021-05" db="EMBL/GenBank/DDBJ databases">
        <title>Kineosporia and Streptomyces sp. nov. two new marine actinobacteria isolated from Coral.</title>
        <authorList>
            <person name="Buangrab K."/>
            <person name="Sutthacheep M."/>
            <person name="Yeemin T."/>
            <person name="Harunari E."/>
            <person name="Igarashi Y."/>
            <person name="Kanchanasin P."/>
            <person name="Tanasupawat S."/>
            <person name="Phongsopitanun W."/>
        </authorList>
    </citation>
    <scope>NUCLEOTIDE SEQUENCE [LARGE SCALE GENOMIC DNA]</scope>
    <source>
        <strain evidence="2 3">J2-2</strain>
    </source>
</reference>
<dbReference type="EMBL" id="JAHBAY010000002">
    <property type="protein sequence ID" value="MBT0768491.1"/>
    <property type="molecule type" value="Genomic_DNA"/>
</dbReference>
<accession>A0ABS5TE41</accession>
<dbReference type="SUPFAM" id="SSF53474">
    <property type="entry name" value="alpha/beta-Hydrolases"/>
    <property type="match status" value="1"/>
</dbReference>
<organism evidence="2 3">
    <name type="scientific">Kineosporia corallincola</name>
    <dbReference type="NCBI Taxonomy" id="2835133"/>
    <lineage>
        <taxon>Bacteria</taxon>
        <taxon>Bacillati</taxon>
        <taxon>Actinomycetota</taxon>
        <taxon>Actinomycetes</taxon>
        <taxon>Kineosporiales</taxon>
        <taxon>Kineosporiaceae</taxon>
        <taxon>Kineosporia</taxon>
    </lineage>
</organism>
<dbReference type="GO" id="GO:0016787">
    <property type="term" value="F:hydrolase activity"/>
    <property type="evidence" value="ECO:0007669"/>
    <property type="project" value="UniProtKB-KW"/>
</dbReference>
<evidence type="ECO:0000259" key="1">
    <source>
        <dbReference type="Pfam" id="PF12697"/>
    </source>
</evidence>
<dbReference type="Pfam" id="PF12697">
    <property type="entry name" value="Abhydrolase_6"/>
    <property type="match status" value="1"/>
</dbReference>
<comment type="caution">
    <text evidence="2">The sequence shown here is derived from an EMBL/GenBank/DDBJ whole genome shotgun (WGS) entry which is preliminary data.</text>
</comment>
<sequence>MSMVLMPGAPAGLSSSIKCAGVPMSVVVSADGTPIAYSRTGSGPALVLVDGAFGHRAFGPNENLAPVLAHRFTVYTYDRRGRGGSSDAEPFAVEREYEDLAAVIGEAGGDAFVYGISSGAALVLDAVAHGVPAGRVAVFEAPFVVDGSRRPVPGDHQQQLAALLEAGERGKAVHWFMTKGVGLPPAFVILMRLMPAWRRLTAIAHTVPYDLAHLGDAGSGRPLSAARWAGIQTPVLVIDGGRSPAWMRTAMAELARTLPSASYQTLPGQMHVVKPQAIAPVLTSYFTG</sequence>
<evidence type="ECO:0000313" key="3">
    <source>
        <dbReference type="Proteomes" id="UP001197247"/>
    </source>
</evidence>
<gene>
    <name evidence="2" type="ORF">KIH74_06115</name>
</gene>